<sequence>MNLLALNLAHDIVAGKRNVEEARTFYAETASAFMMNRPAPYTERLHFDVPKGETADLDETMIAGSMMRQMGKKAGDFARE</sequence>
<name>A0A932MMY0_UNCTE</name>
<protein>
    <submittedName>
        <fullName evidence="1">Uncharacterized protein</fullName>
    </submittedName>
</protein>
<comment type="caution">
    <text evidence="1">The sequence shown here is derived from an EMBL/GenBank/DDBJ whole genome shotgun (WGS) entry which is preliminary data.</text>
</comment>
<organism evidence="1 2">
    <name type="scientific">Tectimicrobiota bacterium</name>
    <dbReference type="NCBI Taxonomy" id="2528274"/>
    <lineage>
        <taxon>Bacteria</taxon>
        <taxon>Pseudomonadati</taxon>
        <taxon>Nitrospinota/Tectimicrobiota group</taxon>
        <taxon>Candidatus Tectimicrobiota</taxon>
    </lineage>
</organism>
<dbReference type="AlphaFoldDB" id="A0A932MMY0"/>
<evidence type="ECO:0000313" key="1">
    <source>
        <dbReference type="EMBL" id="MBI3127002.1"/>
    </source>
</evidence>
<dbReference type="Proteomes" id="UP000782312">
    <property type="component" value="Unassembled WGS sequence"/>
</dbReference>
<gene>
    <name evidence="1" type="ORF">HYZ11_05290</name>
</gene>
<dbReference type="EMBL" id="JACPUR010000013">
    <property type="protein sequence ID" value="MBI3127002.1"/>
    <property type="molecule type" value="Genomic_DNA"/>
</dbReference>
<proteinExistence type="predicted"/>
<evidence type="ECO:0000313" key="2">
    <source>
        <dbReference type="Proteomes" id="UP000782312"/>
    </source>
</evidence>
<reference evidence="1" key="1">
    <citation type="submission" date="2020-07" db="EMBL/GenBank/DDBJ databases">
        <title>Huge and variable diversity of episymbiotic CPR bacteria and DPANN archaea in groundwater ecosystems.</title>
        <authorList>
            <person name="He C.Y."/>
            <person name="Keren R."/>
            <person name="Whittaker M."/>
            <person name="Farag I.F."/>
            <person name="Doudna J."/>
            <person name="Cate J.H.D."/>
            <person name="Banfield J.F."/>
        </authorList>
    </citation>
    <scope>NUCLEOTIDE SEQUENCE</scope>
    <source>
        <strain evidence="1">NC_groundwater_763_Ag_S-0.2um_68_21</strain>
    </source>
</reference>
<accession>A0A932MMY0</accession>